<dbReference type="Proteomes" id="UP000310158">
    <property type="component" value="Unassembled WGS sequence"/>
</dbReference>
<evidence type="ECO:0000313" key="2">
    <source>
        <dbReference type="EMBL" id="THH19540.1"/>
    </source>
</evidence>
<feature type="region of interest" description="Disordered" evidence="1">
    <location>
        <begin position="1"/>
        <end position="21"/>
    </location>
</feature>
<dbReference type="AlphaFoldDB" id="A0A4S4M9D0"/>
<organism evidence="2 3">
    <name type="scientific">Bondarzewia mesenterica</name>
    <dbReference type="NCBI Taxonomy" id="1095465"/>
    <lineage>
        <taxon>Eukaryota</taxon>
        <taxon>Fungi</taxon>
        <taxon>Dikarya</taxon>
        <taxon>Basidiomycota</taxon>
        <taxon>Agaricomycotina</taxon>
        <taxon>Agaricomycetes</taxon>
        <taxon>Russulales</taxon>
        <taxon>Bondarzewiaceae</taxon>
        <taxon>Bondarzewia</taxon>
    </lineage>
</organism>
<feature type="compositionally biased region" description="Polar residues" evidence="1">
    <location>
        <begin position="1"/>
        <end position="10"/>
    </location>
</feature>
<reference evidence="2 3" key="1">
    <citation type="submission" date="2019-02" db="EMBL/GenBank/DDBJ databases">
        <title>Genome sequencing of the rare red list fungi Bondarzewia mesenterica.</title>
        <authorList>
            <person name="Buettner E."/>
            <person name="Kellner H."/>
        </authorList>
    </citation>
    <scope>NUCLEOTIDE SEQUENCE [LARGE SCALE GENOMIC DNA]</scope>
    <source>
        <strain evidence="2 3">DSM 108281</strain>
    </source>
</reference>
<gene>
    <name evidence="2" type="ORF">EW146_g1653</name>
</gene>
<proteinExistence type="predicted"/>
<comment type="caution">
    <text evidence="2">The sequence shown here is derived from an EMBL/GenBank/DDBJ whole genome shotgun (WGS) entry which is preliminary data.</text>
</comment>
<sequence length="545" mass="58433">MTDTPDTSPQTCPPSCIPSGTSHHADPTAHRTCIICTPICWFMQFDRARSTPPTSLSPPASSIISFTSDGSTSITHMLLLLSCAPNAGIAETVVDVDGITEMAAIDIAVSSHDSTTFAFTPGIPVIGSRLNDGDALSVPGTRICICGDWPLLHVVHPVDSHVGDDPYIYSDSSAPTDHPELDENAIEDWPSLATAPEGITVAGDIENTRSLNDVEQNMNSDVRHAIPDIINTISRLRGMEPLSHEAQEDMATLDAGAKTIAASGGAVSASDLPIHTSNHASDAVSIGSRPTDALDSGVELEEDNVYPSMQVSRSCSVSQSHSFLARDVDTNNHTSINPPAPSTILLRAPAPKALYFVGIDLSSYNGRQNTVCEMGPEYSPALTLTDVLQQLMERGGLLSRTLSAVRQDMNVYGQLLLGSADIPTDVANNYMHYSCNFHEIGLWSSQKVRADSHHLEASPPSPQRTRLITQRHLPATTNVFILYCYLQDTILLRITTHPPPSTSPRECAASLNELHVMLPPTHESWSCTTAEGSEIGAAEDMALDT</sequence>
<keyword evidence="3" id="KW-1185">Reference proteome</keyword>
<accession>A0A4S4M9D0</accession>
<protein>
    <submittedName>
        <fullName evidence="2">Uncharacterized protein</fullName>
    </submittedName>
</protein>
<name>A0A4S4M9D0_9AGAM</name>
<evidence type="ECO:0000313" key="3">
    <source>
        <dbReference type="Proteomes" id="UP000310158"/>
    </source>
</evidence>
<evidence type="ECO:0000256" key="1">
    <source>
        <dbReference type="SAM" id="MobiDB-lite"/>
    </source>
</evidence>
<dbReference type="EMBL" id="SGPL01000042">
    <property type="protein sequence ID" value="THH19540.1"/>
    <property type="molecule type" value="Genomic_DNA"/>
</dbReference>